<dbReference type="Pfam" id="PF00563">
    <property type="entry name" value="EAL"/>
    <property type="match status" value="1"/>
</dbReference>
<dbReference type="AlphaFoldDB" id="A0A4D7DWA5"/>
<dbReference type="OrthoDB" id="9814202at2"/>
<keyword evidence="1" id="KW-0472">Membrane</keyword>
<dbReference type="InterPro" id="IPR043128">
    <property type="entry name" value="Rev_trsase/Diguanyl_cyclase"/>
</dbReference>
<dbReference type="InterPro" id="IPR001633">
    <property type="entry name" value="EAL_dom"/>
</dbReference>
<feature type="transmembrane region" description="Helical" evidence="1">
    <location>
        <begin position="263"/>
        <end position="285"/>
    </location>
</feature>
<dbReference type="Pfam" id="PF00990">
    <property type="entry name" value="GGDEF"/>
    <property type="match status" value="1"/>
</dbReference>
<dbReference type="CDD" id="cd01948">
    <property type="entry name" value="EAL"/>
    <property type="match status" value="1"/>
</dbReference>
<dbReference type="InterPro" id="IPR029787">
    <property type="entry name" value="Nucleotide_cyclase"/>
</dbReference>
<evidence type="ECO:0000256" key="1">
    <source>
        <dbReference type="SAM" id="Phobius"/>
    </source>
</evidence>
<dbReference type="PROSITE" id="PS50887">
    <property type="entry name" value="GGDEF"/>
    <property type="match status" value="1"/>
</dbReference>
<keyword evidence="7" id="KW-1185">Reference proteome</keyword>
<dbReference type="PANTHER" id="PTHR44757">
    <property type="entry name" value="DIGUANYLATE CYCLASE DGCP"/>
    <property type="match status" value="1"/>
</dbReference>
<dbReference type="NCBIfam" id="TIGR00254">
    <property type="entry name" value="GGDEF"/>
    <property type="match status" value="1"/>
</dbReference>
<dbReference type="Proteomes" id="UP000298545">
    <property type="component" value="Chromosome circular"/>
</dbReference>
<organism evidence="4 6">
    <name type="scientific">Agrobacterium larrymoorei</name>
    <dbReference type="NCBI Taxonomy" id="160699"/>
    <lineage>
        <taxon>Bacteria</taxon>
        <taxon>Pseudomonadati</taxon>
        <taxon>Pseudomonadota</taxon>
        <taxon>Alphaproteobacteria</taxon>
        <taxon>Hyphomicrobiales</taxon>
        <taxon>Rhizobiaceae</taxon>
        <taxon>Rhizobium/Agrobacterium group</taxon>
        <taxon>Agrobacterium</taxon>
    </lineage>
</organism>
<dbReference type="PROSITE" id="PS50883">
    <property type="entry name" value="EAL"/>
    <property type="match status" value="1"/>
</dbReference>
<dbReference type="Proteomes" id="UP000826513">
    <property type="component" value="Chromosome 1"/>
</dbReference>
<evidence type="ECO:0000259" key="3">
    <source>
        <dbReference type="PROSITE" id="PS50887"/>
    </source>
</evidence>
<dbReference type="KEGG" id="alf:CFBP5473_02755"/>
<dbReference type="Gene3D" id="3.20.20.450">
    <property type="entry name" value="EAL domain"/>
    <property type="match status" value="1"/>
</dbReference>
<feature type="domain" description="GGDEF" evidence="3">
    <location>
        <begin position="329"/>
        <end position="462"/>
    </location>
</feature>
<dbReference type="SUPFAM" id="SSF55073">
    <property type="entry name" value="Nucleotide cyclase"/>
    <property type="match status" value="1"/>
</dbReference>
<dbReference type="SUPFAM" id="SSF141868">
    <property type="entry name" value="EAL domain-like"/>
    <property type="match status" value="1"/>
</dbReference>
<dbReference type="SMART" id="SM00052">
    <property type="entry name" value="EAL"/>
    <property type="match status" value="1"/>
</dbReference>
<evidence type="ECO:0000259" key="2">
    <source>
        <dbReference type="PROSITE" id="PS50883"/>
    </source>
</evidence>
<evidence type="ECO:0000313" key="5">
    <source>
        <dbReference type="EMBL" id="QYA08442.1"/>
    </source>
</evidence>
<dbReference type="EMBL" id="CP039691">
    <property type="protein sequence ID" value="QCI99019.1"/>
    <property type="molecule type" value="Genomic_DNA"/>
</dbReference>
<feature type="domain" description="EAL" evidence="2">
    <location>
        <begin position="471"/>
        <end position="720"/>
    </location>
</feature>
<dbReference type="InterPro" id="IPR007892">
    <property type="entry name" value="CHASE4"/>
</dbReference>
<keyword evidence="1" id="KW-0812">Transmembrane</keyword>
<dbReference type="PANTHER" id="PTHR44757:SF2">
    <property type="entry name" value="BIOFILM ARCHITECTURE MAINTENANCE PROTEIN MBAA"/>
    <property type="match status" value="1"/>
</dbReference>
<dbReference type="InterPro" id="IPR052155">
    <property type="entry name" value="Biofilm_reg_signaling"/>
</dbReference>
<protein>
    <submittedName>
        <fullName evidence="4">Bifunctional diguanylate cyclase/phosphodiesterase</fullName>
    </submittedName>
</protein>
<reference evidence="5 7" key="2">
    <citation type="submission" date="2021-03" db="EMBL/GenBank/DDBJ databases">
        <title>Rapid diversification of plasmids in a genus of pathogenic and nitrogen fixing bacteria.</title>
        <authorList>
            <person name="Weisberg A.J."/>
            <person name="Miller M."/>
            <person name="Ream W."/>
            <person name="Grunwald N.J."/>
            <person name="Chang J.H."/>
        </authorList>
    </citation>
    <scope>NUCLEOTIDE SEQUENCE [LARGE SCALE GENOMIC DNA]</scope>
    <source>
        <strain evidence="5 7">AF3.44</strain>
    </source>
</reference>
<evidence type="ECO:0000313" key="6">
    <source>
        <dbReference type="Proteomes" id="UP000298545"/>
    </source>
</evidence>
<dbReference type="Gene3D" id="3.30.70.270">
    <property type="match status" value="1"/>
</dbReference>
<reference evidence="4 6" key="1">
    <citation type="submission" date="2019-04" db="EMBL/GenBank/DDBJ databases">
        <title>Complete genome sequence of Agrobacterium larrymoorei CFBP5473.</title>
        <authorList>
            <person name="Haryono M."/>
            <person name="Chou L."/>
            <person name="Lin Y.-C."/>
            <person name="Lai E.-M."/>
            <person name="Kuo C.-H."/>
        </authorList>
    </citation>
    <scope>NUCLEOTIDE SEQUENCE [LARGE SCALE GENOMIC DNA]</scope>
    <source>
        <strain evidence="4 6">CFBP5473</strain>
    </source>
</reference>
<sequence>MRGTTSQMVLMGRRSAVAGILFAFALVVFIVTALILSALTNVTQNTNALDEQRSLETTSGALATFLDQLGATLNDYAAWDDAAQFVYAKDGAGWIVSNYGDMTVNSELFDTAVVLDDNQGVILAYQNGRPAEWSVGTYFGDSISEMIHRVRSTRDGDTPEATGFVRTRDGIAAAGIALVRRKSGEAQGDSGRRYLLFARHLTEEKVAKLGQTYVVNGLALHTGLATTPYYVDIVNLNGEILGKLTWKSKMPGDISLDEVRPRVLTAIAIAGIFFLVLLIFGFAAIKKLKKDEASAREQLLIDRLSGLYNRPGLFVGLKRLTDKAQEDHSYVNLIYLDLDGFKEVNDSFGHGAGDLLIKAVAAALRVLVPKHAFLARLGGDEFAIALQGPEARIEGRILCDALLELFSEPFMLGDRVATIGCSIGTSVSKNGDIDGEELLRRADMAMYEAKENGRGRYIAYEAHMDNRREEKNQLEADLKYGIENHEIRVVFQPVVNTLTRRIVGVEALARWSRPGYGPVSPDVFIAAAESSGLIDQLGLFVMRTALQAAKAWPELKVAVNISPMQFRNPAFAGHVLQILEETEVSPSRVMLEMTEGYFIHQPERAGTAIEKLKQIGLSIALDDFGSGFASIGYLRRFGFNRMKIDKSLVEALDEGGRSLEMLTATVALARSLGIPVTAEGIETEDQAAIVQICGCDELQGYLFAKPLEADQVSVLLAEQDEPVQRLKVS</sequence>
<proteinExistence type="predicted"/>
<accession>A0A4D7DWA5</accession>
<dbReference type="InterPro" id="IPR000160">
    <property type="entry name" value="GGDEF_dom"/>
</dbReference>
<evidence type="ECO:0000313" key="4">
    <source>
        <dbReference type="EMBL" id="QCI99019.1"/>
    </source>
</evidence>
<evidence type="ECO:0000313" key="7">
    <source>
        <dbReference type="Proteomes" id="UP000826513"/>
    </source>
</evidence>
<gene>
    <name evidence="4" type="ORF">CFBP5473_02755</name>
    <name evidence="5" type="ORF">J5285_02635</name>
</gene>
<keyword evidence="1" id="KW-1133">Transmembrane helix</keyword>
<dbReference type="SMART" id="SM00267">
    <property type="entry name" value="GGDEF"/>
    <property type="match status" value="1"/>
</dbReference>
<feature type="transmembrane region" description="Helical" evidence="1">
    <location>
        <begin position="16"/>
        <end position="39"/>
    </location>
</feature>
<dbReference type="EMBL" id="CP072167">
    <property type="protein sequence ID" value="QYA08442.1"/>
    <property type="molecule type" value="Genomic_DNA"/>
</dbReference>
<dbReference type="STRING" id="1367849.GCA_000518585_04407"/>
<dbReference type="InterPro" id="IPR035919">
    <property type="entry name" value="EAL_sf"/>
</dbReference>
<dbReference type="Pfam" id="PF05228">
    <property type="entry name" value="CHASE4"/>
    <property type="match status" value="1"/>
</dbReference>
<dbReference type="CDD" id="cd01949">
    <property type="entry name" value="GGDEF"/>
    <property type="match status" value="1"/>
</dbReference>
<name>A0A4D7DWA5_9HYPH</name>